<protein>
    <submittedName>
        <fullName evidence="2">Uncharacterized protein</fullName>
    </submittedName>
</protein>
<sequence length="940" mass="109096">MERGRTRRNIFDSGSDEEDVERATKKETNTKPKSKRRWLPRWLGKSSDSERNGEGDSNNNDKDNNKSKDDDAVSEQEVDAQSIAQQSIQTKTTQATKNTKTIEDCETEYHEAIRDHDWDCLDGLLKEYDPELYKKPKKVVKSVEGKKKLKFVKYLPDISKLRKEKEDPEVPVSPLLALDKDGRTPLHVCLIEPTPKHLIIRVMNCSRNAAAVLDKEGSLPLHLAVENRRPIGIIEKFFVANRVARRKRLLTIENKQILVALSESAPCDIISNFMLTGKKHLIKEEVAEKVLFLLINRQYPMDLFRSFFEVISTDFAKERNDSTGCGVVAAQFRVGCIKHKTNDEREKDTFVMAMNKLVNYETNLVQNFVSTPQTMEWWEKLKYLINLWSTHFWEEGIEDRMRLQDQVLIHNALMNPDSPPALIQLLANLYPESLEMKHPKAKALPIHFACRQWQFRDYPPRRGEKKFNLDEVCLDLLNIDPTATRKRYRRRLPLHHSIAVSKTWDFIKPLATHDPKSLLTRDPITKLCPFQMAALKIQETFDIEMITRREFVPKVWEGMTDDEQDLQMRKLLYIYDLKQLDLIYELLRHSPDAILIGSLKQSSSKSRVGVQMLHLNIVAANKTKIARSTFGVGNVGGHFIGWCYEKLNGTWKPHRTHFAVVKEAIMDGFIPINMDKWWRKLKVWLWFECPWDNIPHRDDFLLHCALCNPNVTPWIVELILECFPRSTRIPLPDSNGCYPLHIACSTDTYIPLSFEFVNKRNVIEMVAKVFHDAILLKYNNLLPLHYAISSSKKWEEMKFMAEDEPVSLAVPDSESDFFPFQLMALYKSYSKEEMGRFQNIDIKRLGSNEWAKAGPNEKVTELKQILIKHEIETMGCIFELLRHNPMLVHVGGVDLKNQSQRYGVDSVKQPAGKLCIQQYIQMLDESDPSSWSRFSRRNGR</sequence>
<dbReference type="AlphaFoldDB" id="A0A1E7FNI2"/>
<feature type="compositionally biased region" description="Low complexity" evidence="1">
    <location>
        <begin position="89"/>
        <end position="98"/>
    </location>
</feature>
<organism evidence="2 3">
    <name type="scientific">Fragilariopsis cylindrus CCMP1102</name>
    <dbReference type="NCBI Taxonomy" id="635003"/>
    <lineage>
        <taxon>Eukaryota</taxon>
        <taxon>Sar</taxon>
        <taxon>Stramenopiles</taxon>
        <taxon>Ochrophyta</taxon>
        <taxon>Bacillariophyta</taxon>
        <taxon>Bacillariophyceae</taxon>
        <taxon>Bacillariophycidae</taxon>
        <taxon>Bacillariales</taxon>
        <taxon>Bacillariaceae</taxon>
        <taxon>Fragilariopsis</taxon>
    </lineage>
</organism>
<gene>
    <name evidence="2" type="ORF">FRACYDRAFT_235785</name>
</gene>
<accession>A0A1E7FNI2</accession>
<dbReference type="KEGG" id="fcy:FRACYDRAFT_235785"/>
<dbReference type="Proteomes" id="UP000095751">
    <property type="component" value="Unassembled WGS sequence"/>
</dbReference>
<dbReference type="SUPFAM" id="SSF48403">
    <property type="entry name" value="Ankyrin repeat"/>
    <property type="match status" value="1"/>
</dbReference>
<evidence type="ECO:0000313" key="2">
    <source>
        <dbReference type="EMBL" id="OEU19729.1"/>
    </source>
</evidence>
<evidence type="ECO:0000313" key="3">
    <source>
        <dbReference type="Proteomes" id="UP000095751"/>
    </source>
</evidence>
<evidence type="ECO:0000256" key="1">
    <source>
        <dbReference type="SAM" id="MobiDB-lite"/>
    </source>
</evidence>
<dbReference type="OrthoDB" id="42977at2759"/>
<dbReference type="EMBL" id="KV784355">
    <property type="protein sequence ID" value="OEU19729.1"/>
    <property type="molecule type" value="Genomic_DNA"/>
</dbReference>
<feature type="compositionally biased region" description="Basic and acidic residues" evidence="1">
    <location>
        <begin position="47"/>
        <end position="71"/>
    </location>
</feature>
<keyword evidence="3" id="KW-1185">Reference proteome</keyword>
<name>A0A1E7FNI2_9STRA</name>
<reference evidence="2 3" key="1">
    <citation type="submission" date="2016-09" db="EMBL/GenBank/DDBJ databases">
        <title>Extensive genetic diversity and differential bi-allelic expression allows diatom success in the polar Southern Ocean.</title>
        <authorList>
            <consortium name="DOE Joint Genome Institute"/>
            <person name="Mock T."/>
            <person name="Otillar R.P."/>
            <person name="Strauss J."/>
            <person name="Dupont C."/>
            <person name="Frickenhaus S."/>
            <person name="Maumus F."/>
            <person name="Mcmullan M."/>
            <person name="Sanges R."/>
            <person name="Schmutz J."/>
            <person name="Toseland A."/>
            <person name="Valas R."/>
            <person name="Veluchamy A."/>
            <person name="Ward B.J."/>
            <person name="Allen A."/>
            <person name="Barry K."/>
            <person name="Falciatore A."/>
            <person name="Ferrante M."/>
            <person name="Fortunato A.E."/>
            <person name="Gloeckner G."/>
            <person name="Gruber A."/>
            <person name="Hipkin R."/>
            <person name="Janech M."/>
            <person name="Kroth P."/>
            <person name="Leese F."/>
            <person name="Lindquist E."/>
            <person name="Lyon B.R."/>
            <person name="Martin J."/>
            <person name="Mayer C."/>
            <person name="Parker M."/>
            <person name="Quesneville H."/>
            <person name="Raymond J."/>
            <person name="Uhlig C."/>
            <person name="Valentin K.U."/>
            <person name="Worden A.Z."/>
            <person name="Armbrust E.V."/>
            <person name="Bowler C."/>
            <person name="Green B."/>
            <person name="Moulton V."/>
            <person name="Van Oosterhout C."/>
            <person name="Grigoriev I."/>
        </authorList>
    </citation>
    <scope>NUCLEOTIDE SEQUENCE [LARGE SCALE GENOMIC DNA]</scope>
    <source>
        <strain evidence="2 3">CCMP1102</strain>
    </source>
</reference>
<dbReference type="Gene3D" id="1.25.40.20">
    <property type="entry name" value="Ankyrin repeat-containing domain"/>
    <property type="match status" value="1"/>
</dbReference>
<proteinExistence type="predicted"/>
<feature type="region of interest" description="Disordered" evidence="1">
    <location>
        <begin position="1"/>
        <end position="98"/>
    </location>
</feature>
<dbReference type="InterPro" id="IPR036770">
    <property type="entry name" value="Ankyrin_rpt-contain_sf"/>
</dbReference>
<feature type="compositionally biased region" description="Basic and acidic residues" evidence="1">
    <location>
        <begin position="21"/>
        <end position="30"/>
    </location>
</feature>
<dbReference type="InParanoid" id="A0A1E7FNI2"/>